<accession>A0A511MW16</accession>
<dbReference type="GO" id="GO:0003677">
    <property type="term" value="F:DNA binding"/>
    <property type="evidence" value="ECO:0007669"/>
    <property type="project" value="InterPro"/>
</dbReference>
<protein>
    <recommendedName>
        <fullName evidence="4">HTH cro/C1-type domain-containing protein</fullName>
    </recommendedName>
</protein>
<evidence type="ECO:0000313" key="3">
    <source>
        <dbReference type="Proteomes" id="UP000321306"/>
    </source>
</evidence>
<sequence>MLEVESRQETAQNLASQLDCSEETLQQILNGHLPITPSIAYKLQQCWGISMTLLLDIQRDYDAHHQQNSEQGSAPEGQHLPRHF</sequence>
<proteinExistence type="predicted"/>
<reference evidence="2 3" key="1">
    <citation type="submission" date="2019-07" db="EMBL/GenBank/DDBJ databases">
        <title>Whole genome shotgun sequence of Deinococcus cellulosilyticus NBRC 106333.</title>
        <authorList>
            <person name="Hosoyama A."/>
            <person name="Uohara A."/>
            <person name="Ohji S."/>
            <person name="Ichikawa N."/>
        </authorList>
    </citation>
    <scope>NUCLEOTIDE SEQUENCE [LARGE SCALE GENOMIC DNA]</scope>
    <source>
        <strain evidence="2 3">NBRC 106333</strain>
    </source>
</reference>
<name>A0A511MW16_DEIC1</name>
<keyword evidence="3" id="KW-1185">Reference proteome</keyword>
<gene>
    <name evidence="2" type="ORF">DC3_00930</name>
</gene>
<evidence type="ECO:0008006" key="4">
    <source>
        <dbReference type="Google" id="ProtNLM"/>
    </source>
</evidence>
<dbReference type="SUPFAM" id="SSF47413">
    <property type="entry name" value="lambda repressor-like DNA-binding domains"/>
    <property type="match status" value="1"/>
</dbReference>
<dbReference type="InterPro" id="IPR010982">
    <property type="entry name" value="Lambda_DNA-bd_dom_sf"/>
</dbReference>
<dbReference type="Proteomes" id="UP000321306">
    <property type="component" value="Unassembled WGS sequence"/>
</dbReference>
<dbReference type="Gene3D" id="1.10.260.40">
    <property type="entry name" value="lambda repressor-like DNA-binding domains"/>
    <property type="match status" value="1"/>
</dbReference>
<dbReference type="EMBL" id="BJXB01000001">
    <property type="protein sequence ID" value="GEM44458.1"/>
    <property type="molecule type" value="Genomic_DNA"/>
</dbReference>
<comment type="caution">
    <text evidence="2">The sequence shown here is derived from an EMBL/GenBank/DDBJ whole genome shotgun (WGS) entry which is preliminary data.</text>
</comment>
<dbReference type="AlphaFoldDB" id="A0A511MW16"/>
<feature type="region of interest" description="Disordered" evidence="1">
    <location>
        <begin position="63"/>
        <end position="84"/>
    </location>
</feature>
<organism evidence="2 3">
    <name type="scientific">Deinococcus cellulosilyticus (strain DSM 18568 / NBRC 106333 / KACC 11606 / 5516J-15)</name>
    <dbReference type="NCBI Taxonomy" id="1223518"/>
    <lineage>
        <taxon>Bacteria</taxon>
        <taxon>Thermotogati</taxon>
        <taxon>Deinococcota</taxon>
        <taxon>Deinococci</taxon>
        <taxon>Deinococcales</taxon>
        <taxon>Deinococcaceae</taxon>
        <taxon>Deinococcus</taxon>
    </lineage>
</organism>
<evidence type="ECO:0000313" key="2">
    <source>
        <dbReference type="EMBL" id="GEM44458.1"/>
    </source>
</evidence>
<evidence type="ECO:0000256" key="1">
    <source>
        <dbReference type="SAM" id="MobiDB-lite"/>
    </source>
</evidence>